<reference evidence="8" key="1">
    <citation type="journal article" date="2019" name="Int. J. Syst. Evol. Microbiol.">
        <title>The Global Catalogue of Microorganisms (GCM) 10K type strain sequencing project: providing services to taxonomists for standard genome sequencing and annotation.</title>
        <authorList>
            <consortium name="The Broad Institute Genomics Platform"/>
            <consortium name="The Broad Institute Genome Sequencing Center for Infectious Disease"/>
            <person name="Wu L."/>
            <person name="Ma J."/>
        </authorList>
    </citation>
    <scope>NUCLEOTIDE SEQUENCE [LARGE SCALE GENOMIC DNA]</scope>
    <source>
        <strain evidence="8">KCTC 12708</strain>
    </source>
</reference>
<dbReference type="EMBL" id="BMWY01000002">
    <property type="protein sequence ID" value="GGZ49069.1"/>
    <property type="molecule type" value="Genomic_DNA"/>
</dbReference>
<dbReference type="RefSeq" id="WP_027884006.1">
    <property type="nucleotide sequence ID" value="NZ_BMWY01000002.1"/>
</dbReference>
<evidence type="ECO:0000256" key="5">
    <source>
        <dbReference type="SAM" id="Phobius"/>
    </source>
</evidence>
<feature type="domain" description="Methylamine utilisation protein MauE" evidence="6">
    <location>
        <begin position="5"/>
        <end position="131"/>
    </location>
</feature>
<keyword evidence="3 5" id="KW-1133">Transmembrane helix</keyword>
<evidence type="ECO:0000259" key="6">
    <source>
        <dbReference type="Pfam" id="PF07291"/>
    </source>
</evidence>
<evidence type="ECO:0000256" key="4">
    <source>
        <dbReference type="ARBA" id="ARBA00023136"/>
    </source>
</evidence>
<accession>A0ABQ3BK70</accession>
<feature type="transmembrane region" description="Helical" evidence="5">
    <location>
        <begin position="117"/>
        <end position="134"/>
    </location>
</feature>
<sequence length="140" mass="16146">METKKYILKISTLIVGILFLYTGLKKLWEGDLFYHTLLNSTNIENQLIIEGLSLGIPLVEITTSFTFLFYPKKNIGLYISLIVLIVYSGYLINLLFFQEEIPCTCRTVLPLLGWYGHLYFTLSLFVFLIGLLQLRGLKIK</sequence>
<gene>
    <name evidence="7" type="ORF">GCM10008088_08020</name>
</gene>
<feature type="transmembrane region" description="Helical" evidence="5">
    <location>
        <begin position="48"/>
        <end position="70"/>
    </location>
</feature>
<keyword evidence="8" id="KW-1185">Reference proteome</keyword>
<evidence type="ECO:0000256" key="1">
    <source>
        <dbReference type="ARBA" id="ARBA00004141"/>
    </source>
</evidence>
<comment type="subcellular location">
    <subcellularLocation>
        <location evidence="1">Membrane</location>
        <topology evidence="1">Multi-pass membrane protein</topology>
    </subcellularLocation>
</comment>
<organism evidence="7 8">
    <name type="scientific">Mesonia mobilis</name>
    <dbReference type="NCBI Taxonomy" id="369791"/>
    <lineage>
        <taxon>Bacteria</taxon>
        <taxon>Pseudomonadati</taxon>
        <taxon>Bacteroidota</taxon>
        <taxon>Flavobacteriia</taxon>
        <taxon>Flavobacteriales</taxon>
        <taxon>Flavobacteriaceae</taxon>
        <taxon>Mesonia</taxon>
    </lineage>
</organism>
<evidence type="ECO:0000313" key="8">
    <source>
        <dbReference type="Proteomes" id="UP000615593"/>
    </source>
</evidence>
<evidence type="ECO:0000313" key="7">
    <source>
        <dbReference type="EMBL" id="GGZ49069.1"/>
    </source>
</evidence>
<keyword evidence="2 5" id="KW-0812">Transmembrane</keyword>
<dbReference type="InterPro" id="IPR009908">
    <property type="entry name" value="Methylamine_util_MauE"/>
</dbReference>
<protein>
    <recommendedName>
        <fullName evidence="6">Methylamine utilisation protein MauE domain-containing protein</fullName>
    </recommendedName>
</protein>
<evidence type="ECO:0000256" key="3">
    <source>
        <dbReference type="ARBA" id="ARBA00022989"/>
    </source>
</evidence>
<dbReference type="GeneID" id="95396623"/>
<feature type="transmembrane region" description="Helical" evidence="5">
    <location>
        <begin position="77"/>
        <end position="97"/>
    </location>
</feature>
<proteinExistence type="predicted"/>
<dbReference type="Proteomes" id="UP000615593">
    <property type="component" value="Unassembled WGS sequence"/>
</dbReference>
<keyword evidence="4 5" id="KW-0472">Membrane</keyword>
<evidence type="ECO:0000256" key="2">
    <source>
        <dbReference type="ARBA" id="ARBA00022692"/>
    </source>
</evidence>
<feature type="transmembrane region" description="Helical" evidence="5">
    <location>
        <begin position="7"/>
        <end position="28"/>
    </location>
</feature>
<dbReference type="Pfam" id="PF07291">
    <property type="entry name" value="MauE"/>
    <property type="match status" value="1"/>
</dbReference>
<name>A0ABQ3BK70_9FLAO</name>
<comment type="caution">
    <text evidence="7">The sequence shown here is derived from an EMBL/GenBank/DDBJ whole genome shotgun (WGS) entry which is preliminary data.</text>
</comment>